<dbReference type="PANTHER" id="PTHR11741">
    <property type="entry name" value="ELONGATION FACTOR TS"/>
    <property type="match status" value="1"/>
</dbReference>
<keyword evidence="2 3" id="KW-0648">Protein biosynthesis</keyword>
<evidence type="ECO:0000259" key="5">
    <source>
        <dbReference type="Pfam" id="PF00889"/>
    </source>
</evidence>
<evidence type="ECO:0000256" key="1">
    <source>
        <dbReference type="ARBA" id="ARBA00022768"/>
    </source>
</evidence>
<accession>A0AAV4C624</accession>
<dbReference type="Proteomes" id="UP000735302">
    <property type="component" value="Unassembled WGS sequence"/>
</dbReference>
<protein>
    <recommendedName>
        <fullName evidence="3">Elongation factor Ts, mitochondrial</fullName>
        <shortName evidence="3">EF-Ts</shortName>
        <shortName evidence="3">EF-TsMt</shortName>
    </recommendedName>
</protein>
<comment type="similarity">
    <text evidence="3">Belongs to the EF-Ts family.</text>
</comment>
<comment type="caution">
    <text evidence="6">The sequence shown here is derived from an EMBL/GenBank/DDBJ whole genome shotgun (WGS) entry which is preliminary data.</text>
</comment>
<dbReference type="SUPFAM" id="SSF54713">
    <property type="entry name" value="Elongation factor Ts (EF-Ts), dimerisation domain"/>
    <property type="match status" value="1"/>
</dbReference>
<dbReference type="InterPro" id="IPR014039">
    <property type="entry name" value="Transl_elong_EFTs/EF1B_dimer"/>
</dbReference>
<sequence>MQNSYYGKGACASRSNFISWAKKWLLEEAQKEGWTRATKLQSRPMSQGLIALLANNQQATMIEVNCETDFVAKNEKFVSMVTKLVEECSGYLQGSQESEVYLSKAELDQIKTAEHGTLADIVSLNIGNLGENMALRRGVFMQATDNNVLSCYVHPSGGADARSLMLGKYGAVLELVPSSLSQESSLQDLGRDLCQHIVGMNPQTVGEYSPPLQIEHSSPSEQHDQGYRSDSGSEEGGESQTQLLLQEFLLDSSMCVGEMLEARGGVGVARFKRFACGEELEGEGE</sequence>
<comment type="function">
    <text evidence="3">Associates with the EF-Tu.GDP complex and induces the exchange of GDP to GTP. It remains bound to the aminoacyl-tRNA.EF-Tu.GTP complex up to the GTP hydrolysis stage on the ribosome.</text>
</comment>
<dbReference type="GO" id="GO:0070125">
    <property type="term" value="P:mitochondrial translational elongation"/>
    <property type="evidence" value="ECO:0007669"/>
    <property type="project" value="TreeGrafter"/>
</dbReference>
<feature type="region of interest" description="Disordered" evidence="4">
    <location>
        <begin position="205"/>
        <end position="240"/>
    </location>
</feature>
<proteinExistence type="inferred from homology"/>
<evidence type="ECO:0000313" key="7">
    <source>
        <dbReference type="Proteomes" id="UP000735302"/>
    </source>
</evidence>
<dbReference type="GO" id="GO:0005739">
    <property type="term" value="C:mitochondrion"/>
    <property type="evidence" value="ECO:0007669"/>
    <property type="project" value="UniProtKB-SubCell"/>
</dbReference>
<dbReference type="AlphaFoldDB" id="A0AAV4C624"/>
<feature type="domain" description="Translation elongation factor EFTs/EF1B dimerisation" evidence="5">
    <location>
        <begin position="59"/>
        <end position="207"/>
    </location>
</feature>
<dbReference type="EMBL" id="BLXT01005858">
    <property type="protein sequence ID" value="GFO26717.1"/>
    <property type="molecule type" value="Genomic_DNA"/>
</dbReference>
<dbReference type="PROSITE" id="PS01127">
    <property type="entry name" value="EF_TS_2"/>
    <property type="match status" value="1"/>
</dbReference>
<dbReference type="Gene3D" id="3.30.479.20">
    <property type="entry name" value="Elongation factor Ts, dimerisation domain"/>
    <property type="match status" value="2"/>
</dbReference>
<evidence type="ECO:0000256" key="2">
    <source>
        <dbReference type="ARBA" id="ARBA00022917"/>
    </source>
</evidence>
<evidence type="ECO:0000313" key="6">
    <source>
        <dbReference type="EMBL" id="GFO26717.1"/>
    </source>
</evidence>
<organism evidence="6 7">
    <name type="scientific">Plakobranchus ocellatus</name>
    <dbReference type="NCBI Taxonomy" id="259542"/>
    <lineage>
        <taxon>Eukaryota</taxon>
        <taxon>Metazoa</taxon>
        <taxon>Spiralia</taxon>
        <taxon>Lophotrochozoa</taxon>
        <taxon>Mollusca</taxon>
        <taxon>Gastropoda</taxon>
        <taxon>Heterobranchia</taxon>
        <taxon>Euthyneura</taxon>
        <taxon>Panpulmonata</taxon>
        <taxon>Sacoglossa</taxon>
        <taxon>Placobranchoidea</taxon>
        <taxon>Plakobranchidae</taxon>
        <taxon>Plakobranchus</taxon>
    </lineage>
</organism>
<dbReference type="PANTHER" id="PTHR11741:SF0">
    <property type="entry name" value="ELONGATION FACTOR TS, MITOCHONDRIAL"/>
    <property type="match status" value="1"/>
</dbReference>
<dbReference type="InterPro" id="IPR036402">
    <property type="entry name" value="EF-Ts_dimer_sf"/>
</dbReference>
<keyword evidence="1 3" id="KW-0251">Elongation factor</keyword>
<dbReference type="Pfam" id="PF00889">
    <property type="entry name" value="EF_TS"/>
    <property type="match status" value="1"/>
</dbReference>
<evidence type="ECO:0000256" key="3">
    <source>
        <dbReference type="HAMAP-Rule" id="MF_03135"/>
    </source>
</evidence>
<dbReference type="GO" id="GO:0003746">
    <property type="term" value="F:translation elongation factor activity"/>
    <property type="evidence" value="ECO:0007669"/>
    <property type="project" value="UniProtKB-UniRule"/>
</dbReference>
<dbReference type="HAMAP" id="MF_00050">
    <property type="entry name" value="EF_Ts"/>
    <property type="match status" value="1"/>
</dbReference>
<keyword evidence="3" id="KW-0496">Mitochondrion</keyword>
<gene>
    <name evidence="6" type="ORF">PoB_005322200</name>
</gene>
<keyword evidence="7" id="KW-1185">Reference proteome</keyword>
<comment type="subcellular location">
    <subcellularLocation>
        <location evidence="3">Mitochondrion</location>
    </subcellularLocation>
</comment>
<dbReference type="InterPro" id="IPR001816">
    <property type="entry name" value="Transl_elong_EFTs/EF1B"/>
</dbReference>
<name>A0AAV4C624_9GAST</name>
<reference evidence="6 7" key="1">
    <citation type="journal article" date="2021" name="Elife">
        <title>Chloroplast acquisition without the gene transfer in kleptoplastic sea slugs, Plakobranchus ocellatus.</title>
        <authorList>
            <person name="Maeda T."/>
            <person name="Takahashi S."/>
            <person name="Yoshida T."/>
            <person name="Shimamura S."/>
            <person name="Takaki Y."/>
            <person name="Nagai Y."/>
            <person name="Toyoda A."/>
            <person name="Suzuki Y."/>
            <person name="Arimoto A."/>
            <person name="Ishii H."/>
            <person name="Satoh N."/>
            <person name="Nishiyama T."/>
            <person name="Hasebe M."/>
            <person name="Maruyama T."/>
            <person name="Minagawa J."/>
            <person name="Obokata J."/>
            <person name="Shigenobu S."/>
        </authorList>
    </citation>
    <scope>NUCLEOTIDE SEQUENCE [LARGE SCALE GENOMIC DNA]</scope>
</reference>
<evidence type="ECO:0000256" key="4">
    <source>
        <dbReference type="SAM" id="MobiDB-lite"/>
    </source>
</evidence>
<dbReference type="InterPro" id="IPR018101">
    <property type="entry name" value="Transl_elong_Ts_CS"/>
</dbReference>